<protein>
    <submittedName>
        <fullName evidence="2">Uncharacterized protein</fullName>
    </submittedName>
</protein>
<proteinExistence type="predicted"/>
<evidence type="ECO:0000256" key="1">
    <source>
        <dbReference type="SAM" id="MobiDB-lite"/>
    </source>
</evidence>
<sequence>MRAEIWRCKKDGSKKWEKVFKSTDGSSWEEITSNLPGNSSRAMIVHNNKLYTSSIDESGGGPSPPSPHQTAHDILPNTAF</sequence>
<gene>
    <name evidence="2" type="ORF">GOM49_04605</name>
</gene>
<feature type="region of interest" description="Disordered" evidence="1">
    <location>
        <begin position="53"/>
        <end position="80"/>
    </location>
</feature>
<keyword evidence="3" id="KW-1185">Reference proteome</keyword>
<reference evidence="2 3" key="1">
    <citation type="submission" date="2019-12" db="EMBL/GenBank/DDBJ databases">
        <title>Genome sequenceing of Clostridium bovifaecis.</title>
        <authorList>
            <person name="Yao Y."/>
        </authorList>
    </citation>
    <scope>NUCLEOTIDE SEQUENCE [LARGE SCALE GENOMIC DNA]</scope>
    <source>
        <strain evidence="2 3">BXX</strain>
    </source>
</reference>
<organism evidence="2 3">
    <name type="scientific">Clostridium bovifaecis</name>
    <dbReference type="NCBI Taxonomy" id="2184719"/>
    <lineage>
        <taxon>Bacteria</taxon>
        <taxon>Bacillati</taxon>
        <taxon>Bacillota</taxon>
        <taxon>Clostridia</taxon>
        <taxon>Eubacteriales</taxon>
        <taxon>Clostridiaceae</taxon>
        <taxon>Clostridium</taxon>
    </lineage>
</organism>
<dbReference type="EMBL" id="CP046522">
    <property type="protein sequence ID" value="QGU94477.1"/>
    <property type="molecule type" value="Genomic_DNA"/>
</dbReference>
<dbReference type="AlphaFoldDB" id="A0A6I6F146"/>
<accession>A0A6I6F146</accession>
<evidence type="ECO:0000313" key="3">
    <source>
        <dbReference type="Proteomes" id="UP000422764"/>
    </source>
</evidence>
<name>A0A6I6F146_9CLOT</name>
<evidence type="ECO:0000313" key="2">
    <source>
        <dbReference type="EMBL" id="QGU94477.1"/>
    </source>
</evidence>
<dbReference type="Proteomes" id="UP000422764">
    <property type="component" value="Chromosome"/>
</dbReference>